<keyword evidence="2" id="KW-0472">Membrane</keyword>
<keyword evidence="4" id="KW-1185">Reference proteome</keyword>
<evidence type="ECO:0000256" key="1">
    <source>
        <dbReference type="ARBA" id="ARBA00023157"/>
    </source>
</evidence>
<feature type="transmembrane region" description="Helical" evidence="2">
    <location>
        <begin position="71"/>
        <end position="93"/>
    </location>
</feature>
<name>A0A7T8KGR9_CALRO</name>
<reference evidence="4" key="1">
    <citation type="submission" date="2021-01" db="EMBL/GenBank/DDBJ databases">
        <title>Caligus Genome Assembly.</title>
        <authorList>
            <person name="Gallardo-Escarate C."/>
        </authorList>
    </citation>
    <scope>NUCLEOTIDE SEQUENCE [LARGE SCALE GENOMIC DNA]</scope>
</reference>
<evidence type="ECO:0000256" key="2">
    <source>
        <dbReference type="SAM" id="Phobius"/>
    </source>
</evidence>
<evidence type="ECO:0000313" key="3">
    <source>
        <dbReference type="EMBL" id="QQP55589.1"/>
    </source>
</evidence>
<feature type="non-terminal residue" evidence="3">
    <location>
        <position position="126"/>
    </location>
</feature>
<proteinExistence type="predicted"/>
<accession>A0A7T8KGR9</accession>
<keyword evidence="2" id="KW-0812">Transmembrane</keyword>
<dbReference type="EMBL" id="CP045894">
    <property type="protein sequence ID" value="QQP55589.1"/>
    <property type="molecule type" value="Genomic_DNA"/>
</dbReference>
<dbReference type="PANTHER" id="PTHR11388:SF142">
    <property type="entry name" value="SOLUTE CARRIER ORGANIC ANION TRANSPORTER FAMILY MEMBER 5A1"/>
    <property type="match status" value="1"/>
</dbReference>
<gene>
    <name evidence="3" type="ORF">FKW44_008831</name>
</gene>
<keyword evidence="1" id="KW-1015">Disulfide bond</keyword>
<keyword evidence="2" id="KW-1133">Transmembrane helix</keyword>
<dbReference type="InterPro" id="IPR004156">
    <property type="entry name" value="OATP"/>
</dbReference>
<feature type="transmembrane region" description="Helical" evidence="2">
    <location>
        <begin position="36"/>
        <end position="59"/>
    </location>
</feature>
<dbReference type="Proteomes" id="UP000595437">
    <property type="component" value="Chromosome 5"/>
</dbReference>
<organism evidence="3 4">
    <name type="scientific">Caligus rogercresseyi</name>
    <name type="common">Sea louse</name>
    <dbReference type="NCBI Taxonomy" id="217165"/>
    <lineage>
        <taxon>Eukaryota</taxon>
        <taxon>Metazoa</taxon>
        <taxon>Ecdysozoa</taxon>
        <taxon>Arthropoda</taxon>
        <taxon>Crustacea</taxon>
        <taxon>Multicrustacea</taxon>
        <taxon>Hexanauplia</taxon>
        <taxon>Copepoda</taxon>
        <taxon>Siphonostomatoida</taxon>
        <taxon>Caligidae</taxon>
        <taxon>Caligus</taxon>
    </lineage>
</organism>
<sequence length="126" mass="13836">PYLSSPIHRPDAGGIAEVIMIPVATAGPCYTQCGMILPFMVLLFFMTLLVAVTQMPVLMVVLRSVEEEEKAFALGIQFVIFRLFGYIPSPILFGNVIDSTCLLWKSTCEGAAGGSCLMYDIEAFRY</sequence>
<feature type="non-terminal residue" evidence="3">
    <location>
        <position position="1"/>
    </location>
</feature>
<evidence type="ECO:0000313" key="4">
    <source>
        <dbReference type="Proteomes" id="UP000595437"/>
    </source>
</evidence>
<dbReference type="InterPro" id="IPR036259">
    <property type="entry name" value="MFS_trans_sf"/>
</dbReference>
<dbReference type="GO" id="GO:0043252">
    <property type="term" value="P:sodium-independent organic anion transport"/>
    <property type="evidence" value="ECO:0007669"/>
    <property type="project" value="TreeGrafter"/>
</dbReference>
<protein>
    <submittedName>
        <fullName evidence="3">Solute carrier organic anion transporter family member 5A1like</fullName>
    </submittedName>
</protein>
<dbReference type="Pfam" id="PF03137">
    <property type="entry name" value="OATP"/>
    <property type="match status" value="1"/>
</dbReference>
<dbReference type="AlphaFoldDB" id="A0A7T8KGR9"/>
<dbReference type="SUPFAM" id="SSF103473">
    <property type="entry name" value="MFS general substrate transporter"/>
    <property type="match status" value="1"/>
</dbReference>
<dbReference type="GO" id="GO:0015347">
    <property type="term" value="F:sodium-independent organic anion transmembrane transporter activity"/>
    <property type="evidence" value="ECO:0007669"/>
    <property type="project" value="TreeGrafter"/>
</dbReference>
<dbReference type="OrthoDB" id="6376174at2759"/>
<dbReference type="PANTHER" id="PTHR11388">
    <property type="entry name" value="ORGANIC ANION TRANSPORTER"/>
    <property type="match status" value="1"/>
</dbReference>
<dbReference type="GO" id="GO:0016323">
    <property type="term" value="C:basolateral plasma membrane"/>
    <property type="evidence" value="ECO:0007669"/>
    <property type="project" value="TreeGrafter"/>
</dbReference>